<reference evidence="1 2" key="1">
    <citation type="submission" date="2018-10" db="EMBL/GenBank/DDBJ databases">
        <title>Genomic Encyclopedia of Archaeal and Bacterial Type Strains, Phase II (KMG-II): from individual species to whole genera.</title>
        <authorList>
            <person name="Goeker M."/>
        </authorList>
    </citation>
    <scope>NUCLEOTIDE SEQUENCE [LARGE SCALE GENOMIC DNA]</scope>
    <source>
        <strain evidence="1 2">DSM 43383</strain>
    </source>
</reference>
<sequence>MEDPRISDLLTLGRRIWADQPSMELPHVAVAACTVTGDIARVARDELEGGGDRADLGRELGNLILSGVRWASDLGLDPAECVAAAAEAQRQYVESRASERNSSA</sequence>
<comment type="caution">
    <text evidence="1">The sequence shown here is derived from an EMBL/GenBank/DDBJ whole genome shotgun (WGS) entry which is preliminary data.</text>
</comment>
<name>A0A495QST4_9ACTN</name>
<dbReference type="RefSeq" id="WP_147449379.1">
    <property type="nucleotide sequence ID" value="NZ_RBWU01000002.1"/>
</dbReference>
<evidence type="ECO:0008006" key="3">
    <source>
        <dbReference type="Google" id="ProtNLM"/>
    </source>
</evidence>
<evidence type="ECO:0000313" key="2">
    <source>
        <dbReference type="Proteomes" id="UP000274601"/>
    </source>
</evidence>
<keyword evidence="2" id="KW-1185">Reference proteome</keyword>
<dbReference type="EMBL" id="RBWU01000002">
    <property type="protein sequence ID" value="RKS76497.1"/>
    <property type="molecule type" value="Genomic_DNA"/>
</dbReference>
<gene>
    <name evidence="1" type="ORF">BZB76_1853</name>
</gene>
<evidence type="ECO:0000313" key="1">
    <source>
        <dbReference type="EMBL" id="RKS76497.1"/>
    </source>
</evidence>
<dbReference type="AlphaFoldDB" id="A0A495QST4"/>
<organism evidence="1 2">
    <name type="scientific">Actinomadura pelletieri DSM 43383</name>
    <dbReference type="NCBI Taxonomy" id="1120940"/>
    <lineage>
        <taxon>Bacteria</taxon>
        <taxon>Bacillati</taxon>
        <taxon>Actinomycetota</taxon>
        <taxon>Actinomycetes</taxon>
        <taxon>Streptosporangiales</taxon>
        <taxon>Thermomonosporaceae</taxon>
        <taxon>Actinomadura</taxon>
    </lineage>
</organism>
<accession>A0A495QST4</accession>
<dbReference type="Proteomes" id="UP000274601">
    <property type="component" value="Unassembled WGS sequence"/>
</dbReference>
<dbReference type="OrthoDB" id="9843972at2"/>
<proteinExistence type="predicted"/>
<protein>
    <recommendedName>
        <fullName evidence="3">MazG-like nucleotide pyrophosphohydrolase family protein</fullName>
    </recommendedName>
</protein>